<keyword evidence="3" id="KW-1185">Reference proteome</keyword>
<dbReference type="InParanoid" id="A0A507AZI5"/>
<feature type="coiled-coil region" evidence="1">
    <location>
        <begin position="34"/>
        <end position="61"/>
    </location>
</feature>
<evidence type="ECO:0000313" key="2">
    <source>
        <dbReference type="EMBL" id="TPX12216.1"/>
    </source>
</evidence>
<organism evidence="2 3">
    <name type="scientific">Thyridium curvatum</name>
    <dbReference type="NCBI Taxonomy" id="1093900"/>
    <lineage>
        <taxon>Eukaryota</taxon>
        <taxon>Fungi</taxon>
        <taxon>Dikarya</taxon>
        <taxon>Ascomycota</taxon>
        <taxon>Pezizomycotina</taxon>
        <taxon>Sordariomycetes</taxon>
        <taxon>Sordariomycetidae</taxon>
        <taxon>Thyridiales</taxon>
        <taxon>Thyridiaceae</taxon>
        <taxon>Thyridium</taxon>
    </lineage>
</organism>
<sequence>MGGPANVENLNLRTYQDEDVLDELGLVPSSPRRCQEHGTLIQSLRKDIASLEKKHLDTEAALRASQDGYQTLEEHDNSLQAEIEYLQGQKTSCQNALAKAKSEMEILTLRLEIKELEEDLSSRGKTSLGPKNERGAEDNWETMRTYLEESPELFELVKKRAADGIGKAKSLSKPEMKKLELFFSFMDKKNTAQEKCMRALGRDDPDKEKLRRAEKLKTLHKEYMERFEQHRLPLSPFGRLHVLRALVLFKTQGVTEEFAEAVYLADELGIGVGPASAPSKQLLGYLHDELTHAGIAVQSEPRSSRRGGGQSTRL</sequence>
<protein>
    <submittedName>
        <fullName evidence="2">Uncharacterized protein</fullName>
    </submittedName>
</protein>
<accession>A0A507AZI5</accession>
<reference evidence="2 3" key="1">
    <citation type="submission" date="2019-06" db="EMBL/GenBank/DDBJ databases">
        <title>Draft genome sequence of the filamentous fungus Phialemoniopsis curvata isolated from diesel fuel.</title>
        <authorList>
            <person name="Varaljay V.A."/>
            <person name="Lyon W.J."/>
            <person name="Crouch A.L."/>
            <person name="Drake C.E."/>
            <person name="Hollomon J.M."/>
            <person name="Nadeau L.J."/>
            <person name="Nunn H.S."/>
            <person name="Stevenson B.S."/>
            <person name="Bojanowski C.L."/>
            <person name="Crookes-Goodson W.J."/>
        </authorList>
    </citation>
    <scope>NUCLEOTIDE SEQUENCE [LARGE SCALE GENOMIC DNA]</scope>
    <source>
        <strain evidence="2 3">D216</strain>
    </source>
</reference>
<evidence type="ECO:0000256" key="1">
    <source>
        <dbReference type="SAM" id="Coils"/>
    </source>
</evidence>
<dbReference type="RefSeq" id="XP_030993927.1">
    <property type="nucleotide sequence ID" value="XM_031141809.1"/>
</dbReference>
<dbReference type="EMBL" id="SKBQ01000042">
    <property type="protein sequence ID" value="TPX12216.1"/>
    <property type="molecule type" value="Genomic_DNA"/>
</dbReference>
<name>A0A507AZI5_9PEZI</name>
<comment type="caution">
    <text evidence="2">The sequence shown here is derived from an EMBL/GenBank/DDBJ whole genome shotgun (WGS) entry which is preliminary data.</text>
</comment>
<keyword evidence="1" id="KW-0175">Coiled coil</keyword>
<proteinExistence type="predicted"/>
<dbReference type="GeneID" id="41974549"/>
<gene>
    <name evidence="2" type="ORF">E0L32_007102</name>
</gene>
<dbReference type="Proteomes" id="UP000319257">
    <property type="component" value="Unassembled WGS sequence"/>
</dbReference>
<dbReference type="AlphaFoldDB" id="A0A507AZI5"/>
<evidence type="ECO:0000313" key="3">
    <source>
        <dbReference type="Proteomes" id="UP000319257"/>
    </source>
</evidence>